<evidence type="ECO:0000256" key="1">
    <source>
        <dbReference type="SAM" id="MobiDB-lite"/>
    </source>
</evidence>
<dbReference type="EMBL" id="JBHLWN010000072">
    <property type="protein sequence ID" value="MFC0214387.1"/>
    <property type="molecule type" value="Genomic_DNA"/>
</dbReference>
<protein>
    <recommendedName>
        <fullName evidence="5">DUF4083 domain-containing protein</fullName>
    </recommendedName>
</protein>
<evidence type="ECO:0000313" key="4">
    <source>
        <dbReference type="Proteomes" id="UP001589776"/>
    </source>
</evidence>
<sequence length="51" mass="6295">MDRIEIIIIAVIVVTVIFRLRHTFRRSTMNRSRESDIQRKLEQLRKKRDEQ</sequence>
<gene>
    <name evidence="3" type="ORF">ACFFK0_18300</name>
</gene>
<comment type="caution">
    <text evidence="3">The sequence shown here is derived from an EMBL/GenBank/DDBJ whole genome shotgun (WGS) entry which is preliminary data.</text>
</comment>
<proteinExistence type="predicted"/>
<feature type="compositionally biased region" description="Basic and acidic residues" evidence="1">
    <location>
        <begin position="31"/>
        <end position="51"/>
    </location>
</feature>
<keyword evidence="2" id="KW-0812">Transmembrane</keyword>
<feature type="region of interest" description="Disordered" evidence="1">
    <location>
        <begin position="29"/>
        <end position="51"/>
    </location>
</feature>
<dbReference type="RefSeq" id="WP_377471754.1">
    <property type="nucleotide sequence ID" value="NZ_JBHLWN010000072.1"/>
</dbReference>
<feature type="transmembrane region" description="Helical" evidence="2">
    <location>
        <begin position="6"/>
        <end position="24"/>
    </location>
</feature>
<keyword evidence="4" id="KW-1185">Reference proteome</keyword>
<dbReference type="Proteomes" id="UP001589776">
    <property type="component" value="Unassembled WGS sequence"/>
</dbReference>
<reference evidence="3 4" key="1">
    <citation type="submission" date="2024-09" db="EMBL/GenBank/DDBJ databases">
        <authorList>
            <person name="Sun Q."/>
            <person name="Mori K."/>
        </authorList>
    </citation>
    <scope>NUCLEOTIDE SEQUENCE [LARGE SCALE GENOMIC DNA]</scope>
    <source>
        <strain evidence="3 4">CCM 7759</strain>
    </source>
</reference>
<name>A0ABV6DP23_9BACL</name>
<evidence type="ECO:0000256" key="2">
    <source>
        <dbReference type="SAM" id="Phobius"/>
    </source>
</evidence>
<evidence type="ECO:0000313" key="3">
    <source>
        <dbReference type="EMBL" id="MFC0214387.1"/>
    </source>
</evidence>
<keyword evidence="2" id="KW-1133">Transmembrane helix</keyword>
<organism evidence="3 4">
    <name type="scientific">Paenibacillus chartarius</name>
    <dbReference type="NCBI Taxonomy" id="747481"/>
    <lineage>
        <taxon>Bacteria</taxon>
        <taxon>Bacillati</taxon>
        <taxon>Bacillota</taxon>
        <taxon>Bacilli</taxon>
        <taxon>Bacillales</taxon>
        <taxon>Paenibacillaceae</taxon>
        <taxon>Paenibacillus</taxon>
    </lineage>
</organism>
<accession>A0ABV6DP23</accession>
<evidence type="ECO:0008006" key="5">
    <source>
        <dbReference type="Google" id="ProtNLM"/>
    </source>
</evidence>
<keyword evidence="2" id="KW-0472">Membrane</keyword>